<dbReference type="AlphaFoldDB" id="A0A232EZX8"/>
<accession>A0A232EZX8</accession>
<gene>
    <name evidence="3" type="ORF">TSAR_000021</name>
</gene>
<dbReference type="EMBL" id="NNAY01001440">
    <property type="protein sequence ID" value="OXU23971.1"/>
    <property type="molecule type" value="Genomic_DNA"/>
</dbReference>
<name>A0A232EZX8_9HYME</name>
<organism evidence="3 4">
    <name type="scientific">Trichomalopsis sarcophagae</name>
    <dbReference type="NCBI Taxonomy" id="543379"/>
    <lineage>
        <taxon>Eukaryota</taxon>
        <taxon>Metazoa</taxon>
        <taxon>Ecdysozoa</taxon>
        <taxon>Arthropoda</taxon>
        <taxon>Hexapoda</taxon>
        <taxon>Insecta</taxon>
        <taxon>Pterygota</taxon>
        <taxon>Neoptera</taxon>
        <taxon>Endopterygota</taxon>
        <taxon>Hymenoptera</taxon>
        <taxon>Apocrita</taxon>
        <taxon>Proctotrupomorpha</taxon>
        <taxon>Chalcidoidea</taxon>
        <taxon>Pteromalidae</taxon>
        <taxon>Pteromalinae</taxon>
        <taxon>Trichomalopsis</taxon>
    </lineage>
</organism>
<dbReference type="SUPFAM" id="SSF56968">
    <property type="entry name" value="Lipovitellin-phosvitin complex, beta-sheet shell regions"/>
    <property type="match status" value="1"/>
</dbReference>
<protein>
    <recommendedName>
        <fullName evidence="2">Vitellogenin domain-containing protein</fullName>
    </recommendedName>
</protein>
<evidence type="ECO:0000259" key="2">
    <source>
        <dbReference type="Pfam" id="PF01347"/>
    </source>
</evidence>
<evidence type="ECO:0000256" key="1">
    <source>
        <dbReference type="ARBA" id="ARBA00022729"/>
    </source>
</evidence>
<evidence type="ECO:0000313" key="4">
    <source>
        <dbReference type="Proteomes" id="UP000215335"/>
    </source>
</evidence>
<keyword evidence="4" id="KW-1185">Reference proteome</keyword>
<keyword evidence="1" id="KW-0732">Signal</keyword>
<dbReference type="Pfam" id="PF01347">
    <property type="entry name" value="Vitellogenin_N"/>
    <property type="match status" value="1"/>
</dbReference>
<proteinExistence type="predicted"/>
<evidence type="ECO:0000313" key="3">
    <source>
        <dbReference type="EMBL" id="OXU23971.1"/>
    </source>
</evidence>
<reference evidence="3 4" key="1">
    <citation type="journal article" date="2017" name="Curr. Biol.">
        <title>The Evolution of Venom by Co-option of Single-Copy Genes.</title>
        <authorList>
            <person name="Martinson E.O."/>
            <person name="Mrinalini"/>
            <person name="Kelkar Y.D."/>
            <person name="Chang C.H."/>
            <person name="Werren J.H."/>
        </authorList>
    </citation>
    <scope>NUCLEOTIDE SEQUENCE [LARGE SCALE GENOMIC DNA]</scope>
    <source>
        <strain evidence="3 4">Alberta</strain>
        <tissue evidence="3">Whole body</tissue>
    </source>
</reference>
<dbReference type="PANTHER" id="PTHR23345:SF33">
    <property type="entry name" value="CROSSVEINLESS D"/>
    <property type="match status" value="1"/>
</dbReference>
<dbReference type="PANTHER" id="PTHR23345">
    <property type="entry name" value="VITELLOGENIN-RELATED"/>
    <property type="match status" value="1"/>
</dbReference>
<dbReference type="InterPro" id="IPR050733">
    <property type="entry name" value="Vitellogenin/Apolipophorin"/>
</dbReference>
<sequence length="367" mass="42044">MGRFTHLYVSGKLTYISKLVLITYKTDKFDISQTGILMCLMSIHSVTSDSETFKYELNSIHYIHLDPHLAKTILRINSDIYLKPNKNLKNSYFASLRNIELSIEKANGTSLNLKKCLNMVLPSLSLLRPFVVVYDEDGLLKHITVHRTEADLSVNLKLLLSNLLQVNKTALVGANAAQAIEEPIYVGDCPANYTIQRESQSKLEIFWVEKKYDMKLCSDLKSNNSSGISSLRNNCRNDTQKHLKWDRKIDMILTAKKKAATCIEYVTMTENIQYLPWANSSKEILLETLTTIALVTDKTSIIPPYFFNINSANVSRLWYREIDQSIIKGETKNKDLSETYKALACDSTIQNLFMEFYEKAINCWKIF</sequence>
<dbReference type="Gene3D" id="2.30.230.10">
    <property type="entry name" value="Lipovitellin, beta-sheet shell regions, chain A"/>
    <property type="match status" value="1"/>
</dbReference>
<feature type="domain" description="Vitellogenin" evidence="2">
    <location>
        <begin position="51"/>
        <end position="320"/>
    </location>
</feature>
<comment type="caution">
    <text evidence="3">The sequence shown here is derived from an EMBL/GenBank/DDBJ whole genome shotgun (WGS) entry which is preliminary data.</text>
</comment>
<dbReference type="Proteomes" id="UP000215335">
    <property type="component" value="Unassembled WGS sequence"/>
</dbReference>
<dbReference type="GO" id="GO:0005319">
    <property type="term" value="F:lipid transporter activity"/>
    <property type="evidence" value="ECO:0007669"/>
    <property type="project" value="InterPro"/>
</dbReference>
<dbReference type="InterPro" id="IPR015819">
    <property type="entry name" value="Lipid_transp_b-sht_shell"/>
</dbReference>
<dbReference type="InterPro" id="IPR015816">
    <property type="entry name" value="Vitellinogen_b-sht_N"/>
</dbReference>
<dbReference type="InterPro" id="IPR001747">
    <property type="entry name" value="Vitellogenin_N"/>
</dbReference>